<reference evidence="2 3" key="1">
    <citation type="submission" date="2012-07" db="EMBL/GenBank/DDBJ databases">
        <title>The Genome Sequence of Actinomyces neuii subsp. anitratus BVS029A5.</title>
        <authorList>
            <consortium name="The Broad Institute Genome Sequencing Platform"/>
            <person name="Earl A."/>
            <person name="Ward D."/>
            <person name="Feldgarden M."/>
            <person name="Gevers D."/>
            <person name="Saerens B."/>
            <person name="Vaneechoutte M."/>
            <person name="Walker B."/>
            <person name="Young S.K."/>
            <person name="Zeng Q."/>
            <person name="Gargeya S."/>
            <person name="Fitzgerald M."/>
            <person name="Haas B."/>
            <person name="Abouelleil A."/>
            <person name="Alvarado L."/>
            <person name="Arachchi H.M."/>
            <person name="Berlin A."/>
            <person name="Chapman S.B."/>
            <person name="Goldberg J."/>
            <person name="Griggs A."/>
            <person name="Gujja S."/>
            <person name="Hansen M."/>
            <person name="Howarth C."/>
            <person name="Imamovic A."/>
            <person name="Larimer J."/>
            <person name="McCowen C."/>
            <person name="Montmayeur A."/>
            <person name="Murphy C."/>
            <person name="Neiman D."/>
            <person name="Pearson M."/>
            <person name="Priest M."/>
            <person name="Roberts A."/>
            <person name="Saif S."/>
            <person name="Shea T."/>
            <person name="Sisk P."/>
            <person name="Sykes S."/>
            <person name="Wortman J."/>
            <person name="Nusbaum C."/>
            <person name="Birren B."/>
        </authorList>
    </citation>
    <scope>NUCLEOTIDE SEQUENCE [LARGE SCALE GENOMIC DNA]</scope>
    <source>
        <strain evidence="2 3">BVS029A5</strain>
    </source>
</reference>
<name>K0ZCV9_9ACTO</name>
<dbReference type="EMBL" id="AGWP01000009">
    <property type="protein sequence ID" value="EJZ85310.1"/>
    <property type="molecule type" value="Genomic_DNA"/>
</dbReference>
<sequence length="49" mass="5425">MRIMLLERTRGILGVLSIPLLFPLPLLAAVYVTRWVLGGRRGARKPPVG</sequence>
<evidence type="ECO:0000313" key="3">
    <source>
        <dbReference type="Proteomes" id="UP000006075"/>
    </source>
</evidence>
<keyword evidence="1" id="KW-0472">Membrane</keyword>
<dbReference type="HOGENOM" id="CLU_3131391_0_0_11"/>
<keyword evidence="1" id="KW-1133">Transmembrane helix</keyword>
<dbReference type="AlphaFoldDB" id="K0ZCV9"/>
<protein>
    <submittedName>
        <fullName evidence="2">Uncharacterized protein</fullName>
    </submittedName>
</protein>
<organism evidence="2 3">
    <name type="scientific">Winkia neuii BV029A5</name>
    <dbReference type="NCBI Taxonomy" id="888439"/>
    <lineage>
        <taxon>Bacteria</taxon>
        <taxon>Bacillati</taxon>
        <taxon>Actinomycetota</taxon>
        <taxon>Actinomycetes</taxon>
        <taxon>Actinomycetales</taxon>
        <taxon>Actinomycetaceae</taxon>
        <taxon>Winkia</taxon>
    </lineage>
</organism>
<evidence type="ECO:0000256" key="1">
    <source>
        <dbReference type="SAM" id="Phobius"/>
    </source>
</evidence>
<evidence type="ECO:0000313" key="2">
    <source>
        <dbReference type="EMBL" id="EJZ85310.1"/>
    </source>
</evidence>
<dbReference type="Proteomes" id="UP000006075">
    <property type="component" value="Unassembled WGS sequence"/>
</dbReference>
<keyword evidence="1" id="KW-0812">Transmembrane</keyword>
<keyword evidence="3" id="KW-1185">Reference proteome</keyword>
<proteinExistence type="predicted"/>
<accession>K0ZCV9</accession>
<gene>
    <name evidence="2" type="ORF">HMPREF9240_01797</name>
</gene>
<feature type="transmembrane region" description="Helical" evidence="1">
    <location>
        <begin position="12"/>
        <end position="32"/>
    </location>
</feature>
<comment type="caution">
    <text evidence="2">The sequence shown here is derived from an EMBL/GenBank/DDBJ whole genome shotgun (WGS) entry which is preliminary data.</text>
</comment>